<evidence type="ECO:0000259" key="3">
    <source>
        <dbReference type="PROSITE" id="PS51508"/>
    </source>
</evidence>
<dbReference type="GO" id="GO:0051011">
    <property type="term" value="F:microtubule minus-end binding"/>
    <property type="evidence" value="ECO:0007669"/>
    <property type="project" value="TreeGrafter"/>
</dbReference>
<dbReference type="SUPFAM" id="SSF50346">
    <property type="entry name" value="PRC-barrel domain"/>
    <property type="match status" value="1"/>
</dbReference>
<feature type="domain" description="CKK" evidence="3">
    <location>
        <begin position="529"/>
        <end position="657"/>
    </location>
</feature>
<dbReference type="GO" id="GO:0031122">
    <property type="term" value="P:cytoplasmic microtubule organization"/>
    <property type="evidence" value="ECO:0007669"/>
    <property type="project" value="TreeGrafter"/>
</dbReference>
<dbReference type="InterPro" id="IPR038209">
    <property type="entry name" value="CKK_dom_sf"/>
</dbReference>
<protein>
    <submittedName>
        <fullName evidence="4">Patronin</fullName>
    </submittedName>
</protein>
<feature type="compositionally biased region" description="Low complexity" evidence="2">
    <location>
        <begin position="512"/>
        <end position="523"/>
    </location>
</feature>
<dbReference type="PANTHER" id="PTHR21595">
    <property type="entry name" value="PATRONIN"/>
    <property type="match status" value="1"/>
</dbReference>
<evidence type="ECO:0000313" key="5">
    <source>
        <dbReference type="Proteomes" id="UP001174909"/>
    </source>
</evidence>
<keyword evidence="5" id="KW-1185">Reference proteome</keyword>
<feature type="compositionally biased region" description="Basic and acidic residues" evidence="2">
    <location>
        <begin position="488"/>
        <end position="511"/>
    </location>
</feature>
<evidence type="ECO:0000313" key="4">
    <source>
        <dbReference type="EMBL" id="CAI8014775.1"/>
    </source>
</evidence>
<dbReference type="GO" id="GO:0036449">
    <property type="term" value="C:microtubule minus-end"/>
    <property type="evidence" value="ECO:0007669"/>
    <property type="project" value="TreeGrafter"/>
</dbReference>
<dbReference type="PANTHER" id="PTHR21595:SF0">
    <property type="entry name" value="PATRONIN"/>
    <property type="match status" value="1"/>
</dbReference>
<dbReference type="Pfam" id="PF08683">
    <property type="entry name" value="CAMSAP_CKK"/>
    <property type="match status" value="1"/>
</dbReference>
<dbReference type="AlphaFoldDB" id="A0AA35RNF4"/>
<dbReference type="EMBL" id="CASHTH010001391">
    <property type="protein sequence ID" value="CAI8014775.1"/>
    <property type="molecule type" value="Genomic_DNA"/>
</dbReference>
<accession>A0AA35RNF4</accession>
<evidence type="ECO:0000256" key="2">
    <source>
        <dbReference type="SAM" id="MobiDB-lite"/>
    </source>
</evidence>
<dbReference type="Gene3D" id="3.10.20.360">
    <property type="entry name" value="CKK domain"/>
    <property type="match status" value="1"/>
</dbReference>
<gene>
    <name evidence="4" type="ORF">GBAR_LOCUS9210</name>
</gene>
<evidence type="ECO:0000256" key="1">
    <source>
        <dbReference type="PROSITE-ProRule" id="PRU00841"/>
    </source>
</evidence>
<keyword evidence="1" id="KW-0493">Microtubule</keyword>
<dbReference type="PROSITE" id="PS51508">
    <property type="entry name" value="CKK"/>
    <property type="match status" value="1"/>
</dbReference>
<sequence length="657" mass="73828">MCTRKDKIFEKHSNPLQERSQQVDRVIARPNGLFEAVTGGQSLPALLVHYHQQDFKFKDFHFQGTHLTCEEALENTIIFANFARRKFPFHINPEVLVCLGTDPLLHTNVLALLARMFAYFELSSTSQTESVRRSKKSKPFSQKDDFIGSSSVKEKEMGEFHNEPLLPLRMKCIRSLTKDNKGLCSKVQCQQSNSCVVSTSASGMFPSPSASKLNVPMVEAKSDIKLKRKGVVASGKQLSEDSKKLHLGNSAPYSRHKEWAVSLKNSKDIPIRDDLERSFTVDKQHTIDSATKAGLPIIENSDTLLPTEESTECLHNGRSLVQVLPQPGSSLISQGRLLYMSNHVSVYTADAPGEEKVNFEHYLMRTMQDLEGSLGGCNIKSLWRERLKNRQKSCAASLPVPSYTTYKPTLTTVSQNVDVQTASVTMPPLTASTVILQCPQNPGKGIENPPNLSGNPWLPEESRIILSPPHKKELQAKHHHLLREKIEKRLKDGKKALRDKRREKITQRESIESQSDSSEQPSSFITHNGPECYVKPPAKSNRQLIKNAICHVCLAGDVNLSSKQRALTELETSSALHFFILFKHVISFKFRALYSYSEGKVCKIFGSGPQGVQECMIDQFYKYNCGSKEFSKIHSYSFSLSVDAFTLKQDAWALRRV</sequence>
<dbReference type="SMART" id="SM01051">
    <property type="entry name" value="CAMSAP_CKK"/>
    <property type="match status" value="1"/>
</dbReference>
<comment type="similarity">
    <text evidence="1">Belongs to the CAMSAP1 family.</text>
</comment>
<organism evidence="4 5">
    <name type="scientific">Geodia barretti</name>
    <name type="common">Barrett's horny sponge</name>
    <dbReference type="NCBI Taxonomy" id="519541"/>
    <lineage>
        <taxon>Eukaryota</taxon>
        <taxon>Metazoa</taxon>
        <taxon>Porifera</taxon>
        <taxon>Demospongiae</taxon>
        <taxon>Heteroscleromorpha</taxon>
        <taxon>Tetractinellida</taxon>
        <taxon>Astrophorina</taxon>
        <taxon>Geodiidae</taxon>
        <taxon>Geodia</taxon>
    </lineage>
</organism>
<dbReference type="GO" id="GO:0005516">
    <property type="term" value="F:calmodulin binding"/>
    <property type="evidence" value="ECO:0007669"/>
    <property type="project" value="InterPro"/>
</dbReference>
<name>A0AA35RNF4_GEOBA</name>
<proteinExistence type="inferred from homology"/>
<dbReference type="InterPro" id="IPR011033">
    <property type="entry name" value="PRC_barrel-like_sf"/>
</dbReference>
<comment type="domain">
    <text evidence="1">The CKK domain binds microtubules.</text>
</comment>
<dbReference type="InterPro" id="IPR014797">
    <property type="entry name" value="CKK_CAMSAP"/>
</dbReference>
<dbReference type="Proteomes" id="UP001174909">
    <property type="component" value="Unassembled WGS sequence"/>
</dbReference>
<reference evidence="4" key="1">
    <citation type="submission" date="2023-03" db="EMBL/GenBank/DDBJ databases">
        <authorList>
            <person name="Steffen K."/>
            <person name="Cardenas P."/>
        </authorList>
    </citation>
    <scope>NUCLEOTIDE SEQUENCE</scope>
</reference>
<feature type="region of interest" description="Disordered" evidence="2">
    <location>
        <begin position="488"/>
        <end position="528"/>
    </location>
</feature>
<dbReference type="GO" id="GO:0007026">
    <property type="term" value="P:negative regulation of microtubule depolymerization"/>
    <property type="evidence" value="ECO:0007669"/>
    <property type="project" value="TreeGrafter"/>
</dbReference>
<dbReference type="InterPro" id="IPR032940">
    <property type="entry name" value="CAMSAP"/>
</dbReference>
<comment type="caution">
    <text evidence="4">The sequence shown here is derived from an EMBL/GenBank/DDBJ whole genome shotgun (WGS) entry which is preliminary data.</text>
</comment>